<dbReference type="RefSeq" id="WP_072788990.1">
    <property type="nucleotide sequence ID" value="NZ_FRCX01000015.1"/>
</dbReference>
<dbReference type="Gene3D" id="3.90.280.10">
    <property type="entry name" value="PEBP-like"/>
    <property type="match status" value="1"/>
</dbReference>
<keyword evidence="2" id="KW-1185">Reference proteome</keyword>
<dbReference type="EMBL" id="FRCX01000015">
    <property type="protein sequence ID" value="SHN42816.1"/>
    <property type="molecule type" value="Genomic_DNA"/>
</dbReference>
<dbReference type="CDD" id="cd00865">
    <property type="entry name" value="PEBP_bact_arch"/>
    <property type="match status" value="1"/>
</dbReference>
<evidence type="ECO:0000313" key="2">
    <source>
        <dbReference type="Proteomes" id="UP000184339"/>
    </source>
</evidence>
<dbReference type="Proteomes" id="UP000184339">
    <property type="component" value="Unassembled WGS sequence"/>
</dbReference>
<dbReference type="Pfam" id="PF01161">
    <property type="entry name" value="PBP"/>
    <property type="match status" value="1"/>
</dbReference>
<proteinExistence type="predicted"/>
<dbReference type="PANTHER" id="PTHR30289:SF1">
    <property type="entry name" value="PEBP (PHOSPHATIDYLETHANOLAMINE-BINDING PROTEIN) FAMILY PROTEIN"/>
    <property type="match status" value="1"/>
</dbReference>
<dbReference type="SUPFAM" id="SSF49777">
    <property type="entry name" value="PEBP-like"/>
    <property type="match status" value="1"/>
</dbReference>
<dbReference type="PANTHER" id="PTHR30289">
    <property type="entry name" value="UNCHARACTERIZED PROTEIN YBCL-RELATED"/>
    <property type="match status" value="1"/>
</dbReference>
<dbReference type="NCBIfam" id="TIGR00481">
    <property type="entry name" value="YbhB/YbcL family Raf kinase inhibitor-like protein"/>
    <property type="match status" value="1"/>
</dbReference>
<dbReference type="InterPro" id="IPR008914">
    <property type="entry name" value="PEBP"/>
</dbReference>
<sequence length="142" mass="15432">MQLASDSFRDRSAMPAIHSPQLRWSGVPSGVSSLALLCMDADAPPGGADIFHWSVVDIPPSMTCLNEAASLPLRQGQNDFGQVGYHAPLPPLQQTRHYIFRLYALDVARLALPAQFTGADVLKAIYGHIVDEAQLIGTYTRT</sequence>
<dbReference type="STRING" id="551987.SAMN05192549_11543"/>
<name>A0A1M7R999_9BURK</name>
<evidence type="ECO:0000313" key="1">
    <source>
        <dbReference type="EMBL" id="SHN42816.1"/>
    </source>
</evidence>
<gene>
    <name evidence="1" type="ORF">SAMN05192549_11543</name>
</gene>
<organism evidence="1 2">
    <name type="scientific">Duganella sacchari</name>
    <dbReference type="NCBI Taxonomy" id="551987"/>
    <lineage>
        <taxon>Bacteria</taxon>
        <taxon>Pseudomonadati</taxon>
        <taxon>Pseudomonadota</taxon>
        <taxon>Betaproteobacteria</taxon>
        <taxon>Burkholderiales</taxon>
        <taxon>Oxalobacteraceae</taxon>
        <taxon>Telluria group</taxon>
        <taxon>Duganella</taxon>
    </lineage>
</organism>
<protein>
    <submittedName>
        <fullName evidence="1">Phospholipid-binding protein, PBP family</fullName>
    </submittedName>
</protein>
<dbReference type="AlphaFoldDB" id="A0A1M7R999"/>
<dbReference type="OrthoDB" id="9797506at2"/>
<accession>A0A1M7R999</accession>
<dbReference type="InterPro" id="IPR005247">
    <property type="entry name" value="YbhB_YbcL/LppC-like"/>
</dbReference>
<dbReference type="InterPro" id="IPR036610">
    <property type="entry name" value="PEBP-like_sf"/>
</dbReference>
<reference evidence="2" key="1">
    <citation type="submission" date="2016-11" db="EMBL/GenBank/DDBJ databases">
        <authorList>
            <person name="Varghese N."/>
            <person name="Submissions S."/>
        </authorList>
    </citation>
    <scope>NUCLEOTIDE SEQUENCE [LARGE SCALE GENOMIC DNA]</scope>
    <source>
        <strain evidence="2">Sac-22</strain>
    </source>
</reference>